<keyword evidence="1" id="KW-0732">Signal</keyword>
<proteinExistence type="predicted"/>
<comment type="caution">
    <text evidence="2">The sequence shown here is derived from an EMBL/GenBank/DDBJ whole genome shotgun (WGS) entry which is preliminary data.</text>
</comment>
<gene>
    <name evidence="2" type="ORF">GCM10010211_33790</name>
</gene>
<reference evidence="3" key="1">
    <citation type="journal article" date="2019" name="Int. J. Syst. Evol. Microbiol.">
        <title>The Global Catalogue of Microorganisms (GCM) 10K type strain sequencing project: providing services to taxonomists for standard genome sequencing and annotation.</title>
        <authorList>
            <consortium name="The Broad Institute Genomics Platform"/>
            <consortium name="The Broad Institute Genome Sequencing Center for Infectious Disease"/>
            <person name="Wu L."/>
            <person name="Ma J."/>
        </authorList>
    </citation>
    <scope>NUCLEOTIDE SEQUENCE [LARGE SCALE GENOMIC DNA]</scope>
    <source>
        <strain evidence="3">JCM 3399</strain>
    </source>
</reference>
<dbReference type="RefSeq" id="WP_189300772.1">
    <property type="nucleotide sequence ID" value="NZ_BMRP01000010.1"/>
</dbReference>
<feature type="chain" id="PRO_5046776390" evidence="1">
    <location>
        <begin position="40"/>
        <end position="76"/>
    </location>
</feature>
<keyword evidence="3" id="KW-1185">Reference proteome</keyword>
<organism evidence="2 3">
    <name type="scientific">Streptomyces albospinus</name>
    <dbReference type="NCBI Taxonomy" id="285515"/>
    <lineage>
        <taxon>Bacteria</taxon>
        <taxon>Bacillati</taxon>
        <taxon>Actinomycetota</taxon>
        <taxon>Actinomycetes</taxon>
        <taxon>Kitasatosporales</taxon>
        <taxon>Streptomycetaceae</taxon>
        <taxon>Streptomyces</taxon>
    </lineage>
</organism>
<accession>A0ABQ2V2Y8</accession>
<dbReference type="Proteomes" id="UP000654471">
    <property type="component" value="Unassembled WGS sequence"/>
</dbReference>
<name>A0ABQ2V2Y8_9ACTN</name>
<dbReference type="EMBL" id="BMRP01000010">
    <property type="protein sequence ID" value="GGU65801.1"/>
    <property type="molecule type" value="Genomic_DNA"/>
</dbReference>
<sequence>MVTPLSLTRWHGMTKMRRAFSGVALATVVLGPMSAQAVAAAPKDDTPIQPHVTMPLSGLFTDHGTPVNWSILDYRL</sequence>
<evidence type="ECO:0000256" key="1">
    <source>
        <dbReference type="SAM" id="SignalP"/>
    </source>
</evidence>
<feature type="signal peptide" evidence="1">
    <location>
        <begin position="1"/>
        <end position="39"/>
    </location>
</feature>
<evidence type="ECO:0000313" key="3">
    <source>
        <dbReference type="Proteomes" id="UP000654471"/>
    </source>
</evidence>
<protein>
    <submittedName>
        <fullName evidence="2">Uncharacterized protein</fullName>
    </submittedName>
</protein>
<evidence type="ECO:0000313" key="2">
    <source>
        <dbReference type="EMBL" id="GGU65801.1"/>
    </source>
</evidence>